<dbReference type="EMBL" id="KV454481">
    <property type="protein sequence ID" value="ODV60719.1"/>
    <property type="molecule type" value="Genomic_DNA"/>
</dbReference>
<organism evidence="3 4">
    <name type="scientific">Ascoidea rubescens DSM 1968</name>
    <dbReference type="NCBI Taxonomy" id="1344418"/>
    <lineage>
        <taxon>Eukaryota</taxon>
        <taxon>Fungi</taxon>
        <taxon>Dikarya</taxon>
        <taxon>Ascomycota</taxon>
        <taxon>Saccharomycotina</taxon>
        <taxon>Saccharomycetes</taxon>
        <taxon>Ascoideaceae</taxon>
        <taxon>Ascoidea</taxon>
    </lineage>
</organism>
<dbReference type="RefSeq" id="XP_020047026.1">
    <property type="nucleotide sequence ID" value="XM_020189274.1"/>
</dbReference>
<keyword evidence="2" id="KW-1133">Transmembrane helix</keyword>
<keyword evidence="2" id="KW-0472">Membrane</keyword>
<feature type="transmembrane region" description="Helical" evidence="2">
    <location>
        <begin position="298"/>
        <end position="320"/>
    </location>
</feature>
<keyword evidence="2" id="KW-0812">Transmembrane</keyword>
<reference evidence="4" key="1">
    <citation type="submission" date="2016-05" db="EMBL/GenBank/DDBJ databases">
        <title>Comparative genomics of biotechnologically important yeasts.</title>
        <authorList>
            <consortium name="DOE Joint Genome Institute"/>
            <person name="Riley R."/>
            <person name="Haridas S."/>
            <person name="Wolfe K.H."/>
            <person name="Lopes M.R."/>
            <person name="Hittinger C.T."/>
            <person name="Goker M."/>
            <person name="Salamov A."/>
            <person name="Wisecaver J."/>
            <person name="Long T.M."/>
            <person name="Aerts A.L."/>
            <person name="Barry K."/>
            <person name="Choi C."/>
            <person name="Clum A."/>
            <person name="Coughlan A.Y."/>
            <person name="Deshpande S."/>
            <person name="Douglass A.P."/>
            <person name="Hanson S.J."/>
            <person name="Klenk H.-P."/>
            <person name="Labutti K."/>
            <person name="Lapidus A."/>
            <person name="Lindquist E."/>
            <person name="Lipzen A."/>
            <person name="Meier-Kolthoff J.P."/>
            <person name="Ohm R.A."/>
            <person name="Otillar R.P."/>
            <person name="Pangilinan J."/>
            <person name="Peng Y."/>
            <person name="Rokas A."/>
            <person name="Rosa C.A."/>
            <person name="Scheuner C."/>
            <person name="Sibirny A.A."/>
            <person name="Slot J.C."/>
            <person name="Stielow J.B."/>
            <person name="Sun H."/>
            <person name="Kurtzman C.P."/>
            <person name="Blackwell M."/>
            <person name="Grigoriev I.V."/>
            <person name="Jeffries T.W."/>
        </authorList>
    </citation>
    <scope>NUCLEOTIDE SEQUENCE [LARGE SCALE GENOMIC DNA]</scope>
    <source>
        <strain evidence="4">DSM 1968</strain>
    </source>
</reference>
<keyword evidence="1" id="KW-0175">Coiled coil</keyword>
<evidence type="ECO:0000313" key="3">
    <source>
        <dbReference type="EMBL" id="ODV60719.1"/>
    </source>
</evidence>
<evidence type="ECO:0000256" key="1">
    <source>
        <dbReference type="SAM" id="Coils"/>
    </source>
</evidence>
<dbReference type="Proteomes" id="UP000095038">
    <property type="component" value="Unassembled WGS sequence"/>
</dbReference>
<name>A0A1D2VGJ3_9ASCO</name>
<accession>A0A1D2VGJ3</accession>
<dbReference type="GeneID" id="30962910"/>
<sequence length="604" mass="70693">MDKSFVLDILDRTLSNSDILSEDSKWDELSDDQGKDKAYIIQLVNEKSIAQRLNSQLYLRFVSDNIGNAFKSSLIVFRFLTNCFDGNSARGGLNLANDDVKTEYNLIHINFINLINFVISIKPVYLFIFKDELADDGNNIGAINTTFEIVFDKNGELLDSSKIKNLERIQINISFLLILTNLLSIKLFKLRYMGGYKHNDNNNTTENETDNEDLVNPELEDYMNDKLLPILSLIILKFGSFFLPDDDFNTHNINQQNDVKPFEKKKSKIKDEPPPIVAPQTTKTTNQSFELFMQKNRIFIYFFHLVILLYQKSSLGFSLLKISYLFKLVANRYNITNTIINNNNNLSNSDLYTDIPINNAFEYIRKNHLKEKNSEKNTSRNNTKIIISYLRKIYNVTTIIETLKVFSISIQAFYLDYLKEKNYYDQLFTNCNKEPNLTTSTKNQDQNPIKKTIAKNQKLDEKIAKLNQNVEELEKLIIEKKTRIKDAKKQKYSLVKKNKLLDDQIIEEREKGKIEMNKIVEEHEIQNKVLFSKVFKEAYDSTINELTIDYKEEKSSKFIENQQQIDEINQNHLTKLNEMTDEFKKKEKALIANIKQWKYFVEND</sequence>
<evidence type="ECO:0000256" key="2">
    <source>
        <dbReference type="SAM" id="Phobius"/>
    </source>
</evidence>
<dbReference type="AlphaFoldDB" id="A0A1D2VGJ3"/>
<dbReference type="InParanoid" id="A0A1D2VGJ3"/>
<proteinExistence type="predicted"/>
<gene>
    <name evidence="3" type="ORF">ASCRUDRAFT_149697</name>
</gene>
<keyword evidence="4" id="KW-1185">Reference proteome</keyword>
<feature type="coiled-coil region" evidence="1">
    <location>
        <begin position="449"/>
        <end position="490"/>
    </location>
</feature>
<evidence type="ECO:0000313" key="4">
    <source>
        <dbReference type="Proteomes" id="UP000095038"/>
    </source>
</evidence>
<feature type="transmembrane region" description="Helical" evidence="2">
    <location>
        <begin position="169"/>
        <end position="188"/>
    </location>
</feature>
<protein>
    <submittedName>
        <fullName evidence="3">Uncharacterized protein</fullName>
    </submittedName>
</protein>